<dbReference type="SUPFAM" id="SSF55383">
    <property type="entry name" value="Copper amine oxidase, domain N"/>
    <property type="match status" value="1"/>
</dbReference>
<name>A0A212KHQ5_9FIRM</name>
<protein>
    <recommendedName>
        <fullName evidence="1">Copper amine oxidase-like N-terminal domain-containing protein</fullName>
    </recommendedName>
</protein>
<dbReference type="Gene3D" id="3.30.457.10">
    <property type="entry name" value="Copper amine oxidase-like, N-terminal domain"/>
    <property type="match status" value="1"/>
</dbReference>
<organism evidence="2">
    <name type="scientific">uncultured Eubacteriales bacterium</name>
    <dbReference type="NCBI Taxonomy" id="172733"/>
    <lineage>
        <taxon>Bacteria</taxon>
        <taxon>Bacillati</taxon>
        <taxon>Bacillota</taxon>
        <taxon>Clostridia</taxon>
        <taxon>Eubacteriales</taxon>
        <taxon>environmental samples</taxon>
    </lineage>
</organism>
<evidence type="ECO:0000313" key="2">
    <source>
        <dbReference type="EMBL" id="SBW11171.1"/>
    </source>
</evidence>
<evidence type="ECO:0000259" key="1">
    <source>
        <dbReference type="Pfam" id="PF07833"/>
    </source>
</evidence>
<dbReference type="AlphaFoldDB" id="A0A212KHQ5"/>
<dbReference type="InterPro" id="IPR012854">
    <property type="entry name" value="Cu_amine_oxidase-like_N"/>
</dbReference>
<dbReference type="Pfam" id="PF07833">
    <property type="entry name" value="Cu_amine_oxidN1"/>
    <property type="match status" value="1"/>
</dbReference>
<reference evidence="2" key="1">
    <citation type="submission" date="2016-04" db="EMBL/GenBank/DDBJ databases">
        <authorList>
            <person name="Evans L.H."/>
            <person name="Alamgir A."/>
            <person name="Owens N."/>
            <person name="Weber N.D."/>
            <person name="Virtaneva K."/>
            <person name="Barbian K."/>
            <person name="Babar A."/>
            <person name="Rosenke K."/>
        </authorList>
    </citation>
    <scope>NUCLEOTIDE SEQUENCE</scope>
    <source>
        <strain evidence="2">86</strain>
    </source>
</reference>
<proteinExistence type="predicted"/>
<feature type="domain" description="Copper amine oxidase-like N-terminal" evidence="1">
    <location>
        <begin position="65"/>
        <end position="170"/>
    </location>
</feature>
<dbReference type="EMBL" id="FLUN01000001">
    <property type="protein sequence ID" value="SBW11171.1"/>
    <property type="molecule type" value="Genomic_DNA"/>
</dbReference>
<gene>
    <name evidence="2" type="ORF">KL86CLO1_13177</name>
</gene>
<accession>A0A212KHQ5</accession>
<dbReference type="InterPro" id="IPR036582">
    <property type="entry name" value="Mao_N_sf"/>
</dbReference>
<sequence>MSSSTNFSAPPRRHCEPVHRLARQSAPLPNEYRRCPAIKKLLCVLLTLLLALSLAAPALALDLYVDTKKIETDVPPVVVDNRTLVPLRAIFEALNATLDWDGETQTVTASRGDIQISLQIGSTTAIVNGEEKTLDVAAQGIQGRTMVPARFVSEALNCSVTWDGNTLTVAVADELNGQEIYVTPTGKKYHFSDSCNGGHYYEATLAEAMGRGLTPCEKCVLKNP</sequence>